<keyword evidence="2" id="KW-0449">Lipoprotein</keyword>
<protein>
    <submittedName>
        <fullName evidence="2">Lipoprotein</fullName>
    </submittedName>
</protein>
<keyword evidence="1" id="KW-0732">Signal</keyword>
<feature type="chain" id="PRO_5019301155" evidence="1">
    <location>
        <begin position="24"/>
        <end position="40"/>
    </location>
</feature>
<feature type="signal peptide" evidence="1">
    <location>
        <begin position="1"/>
        <end position="23"/>
    </location>
</feature>
<organism evidence="2 3">
    <name type="scientific">Citrobacter koseri</name>
    <name type="common">Citrobacter diversus</name>
    <dbReference type="NCBI Taxonomy" id="545"/>
    <lineage>
        <taxon>Bacteria</taxon>
        <taxon>Pseudomonadati</taxon>
        <taxon>Pseudomonadota</taxon>
        <taxon>Gammaproteobacteria</taxon>
        <taxon>Enterobacterales</taxon>
        <taxon>Enterobacteriaceae</taxon>
        <taxon>Citrobacter</taxon>
    </lineage>
</organism>
<proteinExistence type="predicted"/>
<dbReference type="PROSITE" id="PS51257">
    <property type="entry name" value="PROKAR_LIPOPROTEIN"/>
    <property type="match status" value="1"/>
</dbReference>
<name>A0A447UV59_CITKO</name>
<dbReference type="Proteomes" id="UP000270272">
    <property type="component" value="Chromosome"/>
</dbReference>
<evidence type="ECO:0000313" key="3">
    <source>
        <dbReference type="Proteomes" id="UP000270272"/>
    </source>
</evidence>
<evidence type="ECO:0000313" key="2">
    <source>
        <dbReference type="EMBL" id="VEB94566.1"/>
    </source>
</evidence>
<reference evidence="2 3" key="1">
    <citation type="submission" date="2018-12" db="EMBL/GenBank/DDBJ databases">
        <authorList>
            <consortium name="Pathogen Informatics"/>
        </authorList>
    </citation>
    <scope>NUCLEOTIDE SEQUENCE [LARGE SCALE GENOMIC DNA]</scope>
    <source>
        <strain evidence="2 3">NCTC11075</strain>
    </source>
</reference>
<sequence>MMKMNRYALVAALAIFLSGCVGQREPAPVDEVKTGAGTAS</sequence>
<evidence type="ECO:0000256" key="1">
    <source>
        <dbReference type="SAM" id="SignalP"/>
    </source>
</evidence>
<gene>
    <name evidence="2" type="primary">lpoB_1</name>
    <name evidence="2" type="ORF">NCTC11075_05491</name>
</gene>
<dbReference type="EMBL" id="LR134204">
    <property type="protein sequence ID" value="VEB94566.1"/>
    <property type="molecule type" value="Genomic_DNA"/>
</dbReference>
<dbReference type="AlphaFoldDB" id="A0A447UV59"/>
<accession>A0A447UV59</accession>